<feature type="transmembrane region" description="Helical" evidence="1">
    <location>
        <begin position="93"/>
        <end position="112"/>
    </location>
</feature>
<gene>
    <name evidence="3" type="ORF">GCM10023318_05180</name>
</gene>
<name>A0ABP9JSL5_9NOCA</name>
<dbReference type="RefSeq" id="WP_345493357.1">
    <property type="nucleotide sequence ID" value="NZ_BAABJM010000001.1"/>
</dbReference>
<feature type="transmembrane region" description="Helical" evidence="1">
    <location>
        <begin position="223"/>
        <end position="245"/>
    </location>
</feature>
<evidence type="ECO:0000256" key="1">
    <source>
        <dbReference type="PROSITE-ProRule" id="PRU00244"/>
    </source>
</evidence>
<evidence type="ECO:0000313" key="4">
    <source>
        <dbReference type="Proteomes" id="UP001500603"/>
    </source>
</evidence>
<keyword evidence="4" id="KW-1185">Reference proteome</keyword>
<keyword evidence="1" id="KW-1133">Transmembrane helix</keyword>
<dbReference type="Pfam" id="PF03707">
    <property type="entry name" value="MHYT"/>
    <property type="match status" value="2"/>
</dbReference>
<proteinExistence type="predicted"/>
<dbReference type="PROSITE" id="PS50924">
    <property type="entry name" value="MHYT"/>
    <property type="match status" value="1"/>
</dbReference>
<feature type="transmembrane region" description="Helical" evidence="1">
    <location>
        <begin position="150"/>
        <end position="171"/>
    </location>
</feature>
<dbReference type="EMBL" id="BAABJM010000001">
    <property type="protein sequence ID" value="GAA5043506.1"/>
    <property type="molecule type" value="Genomic_DNA"/>
</dbReference>
<feature type="transmembrane region" description="Helical" evidence="1">
    <location>
        <begin position="54"/>
        <end position="81"/>
    </location>
</feature>
<dbReference type="InterPro" id="IPR005330">
    <property type="entry name" value="MHYT_dom"/>
</dbReference>
<protein>
    <submittedName>
        <fullName evidence="3">MHYT domain-containing protein</fullName>
    </submittedName>
</protein>
<dbReference type="PANTHER" id="PTHR35152">
    <property type="entry name" value="DOMAIN SIGNALLING PROTEIN, PUTATIVE (AFU_ORTHOLOGUE AFUA_5G11310)-RELATED"/>
    <property type="match status" value="1"/>
</dbReference>
<dbReference type="PANTHER" id="PTHR35152:SF1">
    <property type="entry name" value="DOMAIN SIGNALLING PROTEIN, PUTATIVE (AFU_ORTHOLOGUE AFUA_5G11310)-RELATED"/>
    <property type="match status" value="1"/>
</dbReference>
<evidence type="ECO:0000313" key="3">
    <source>
        <dbReference type="EMBL" id="GAA5043506.1"/>
    </source>
</evidence>
<organism evidence="3 4">
    <name type="scientific">Nocardia callitridis</name>
    <dbReference type="NCBI Taxonomy" id="648753"/>
    <lineage>
        <taxon>Bacteria</taxon>
        <taxon>Bacillati</taxon>
        <taxon>Actinomycetota</taxon>
        <taxon>Actinomycetes</taxon>
        <taxon>Mycobacteriales</taxon>
        <taxon>Nocardiaceae</taxon>
        <taxon>Nocardia</taxon>
    </lineage>
</organism>
<dbReference type="Proteomes" id="UP001500603">
    <property type="component" value="Unassembled WGS sequence"/>
</dbReference>
<sequence length="266" mass="27698">MREYELSAAGQTSVDQFAMGYWVIGLSVGISILGAVVGLACLVHAGRSARFRLIWLASAAVSIGGIGIWLSTSLAMLGLAIPGSPVRYAPLNLVLAMLASPLVTFAALLLVGRTFRPPFLLAGGLVMGLGIGLTHFLGVEAVHVQGAVRVSVWLAIAATVIGVVTAVATLWSFHTQRSVLARAITVVLFGLGVAATFYTALAGLQFDVDRAAKAPTGIELFDFVFPTFVLGSMALAVPISAVLIAPDRREIAALEGTRATKMEPAL</sequence>
<comment type="caution">
    <text evidence="3">The sequence shown here is derived from an EMBL/GenBank/DDBJ whole genome shotgun (WGS) entry which is preliminary data.</text>
</comment>
<feature type="transmembrane region" description="Helical" evidence="1">
    <location>
        <begin position="119"/>
        <end position="138"/>
    </location>
</feature>
<keyword evidence="1" id="KW-0812">Transmembrane</keyword>
<feature type="transmembrane region" description="Helical" evidence="1">
    <location>
        <begin position="183"/>
        <end position="203"/>
    </location>
</feature>
<reference evidence="4" key="1">
    <citation type="journal article" date="2019" name="Int. J. Syst. Evol. Microbiol.">
        <title>The Global Catalogue of Microorganisms (GCM) 10K type strain sequencing project: providing services to taxonomists for standard genome sequencing and annotation.</title>
        <authorList>
            <consortium name="The Broad Institute Genomics Platform"/>
            <consortium name="The Broad Institute Genome Sequencing Center for Infectious Disease"/>
            <person name="Wu L."/>
            <person name="Ma J."/>
        </authorList>
    </citation>
    <scope>NUCLEOTIDE SEQUENCE [LARGE SCALE GENOMIC DNA]</scope>
    <source>
        <strain evidence="4">JCM 18298</strain>
    </source>
</reference>
<accession>A0ABP9JSL5</accession>
<keyword evidence="1" id="KW-0472">Membrane</keyword>
<evidence type="ECO:0000259" key="2">
    <source>
        <dbReference type="PROSITE" id="PS50924"/>
    </source>
</evidence>
<feature type="domain" description="MHYT" evidence="2">
    <location>
        <begin position="19"/>
        <end position="207"/>
    </location>
</feature>
<feature type="transmembrane region" description="Helical" evidence="1">
    <location>
        <begin position="20"/>
        <end position="42"/>
    </location>
</feature>